<dbReference type="PANTHER" id="PTHR33495">
    <property type="entry name" value="ANTI-SIGMA FACTOR ANTAGONIST TM_1081-RELATED-RELATED"/>
    <property type="match status" value="1"/>
</dbReference>
<organism evidence="2 3">
    <name type="scientific">Streptomyces cremeus</name>
    <dbReference type="NCBI Taxonomy" id="66881"/>
    <lineage>
        <taxon>Bacteria</taxon>
        <taxon>Bacillati</taxon>
        <taxon>Actinomycetota</taxon>
        <taxon>Actinomycetes</taxon>
        <taxon>Kitasatosporales</taxon>
        <taxon>Streptomycetaceae</taxon>
        <taxon>Streptomyces</taxon>
    </lineage>
</organism>
<protein>
    <submittedName>
        <fullName evidence="2">STAS domain-containing protein</fullName>
    </submittedName>
</protein>
<dbReference type="EMBL" id="JBHMCR010000001">
    <property type="protein sequence ID" value="MFB9518630.1"/>
    <property type="molecule type" value="Genomic_DNA"/>
</dbReference>
<keyword evidence="3" id="KW-1185">Reference proteome</keyword>
<accession>A0ABV5P607</accession>
<dbReference type="PANTHER" id="PTHR33495:SF2">
    <property type="entry name" value="ANTI-SIGMA FACTOR ANTAGONIST TM_1081-RELATED"/>
    <property type="match status" value="1"/>
</dbReference>
<dbReference type="Proteomes" id="UP001589718">
    <property type="component" value="Unassembled WGS sequence"/>
</dbReference>
<feature type="domain" description="STAS" evidence="1">
    <location>
        <begin position="7"/>
        <end position="116"/>
    </location>
</feature>
<dbReference type="CDD" id="cd07043">
    <property type="entry name" value="STAS_anti-anti-sigma_factors"/>
    <property type="match status" value="1"/>
</dbReference>
<dbReference type="PROSITE" id="PS50801">
    <property type="entry name" value="STAS"/>
    <property type="match status" value="1"/>
</dbReference>
<evidence type="ECO:0000313" key="3">
    <source>
        <dbReference type="Proteomes" id="UP001589718"/>
    </source>
</evidence>
<reference evidence="2 3" key="1">
    <citation type="submission" date="2024-09" db="EMBL/GenBank/DDBJ databases">
        <authorList>
            <person name="Sun Q."/>
            <person name="Mori K."/>
        </authorList>
    </citation>
    <scope>NUCLEOTIDE SEQUENCE [LARGE SCALE GENOMIC DNA]</scope>
    <source>
        <strain evidence="2 3">JCM 4362</strain>
    </source>
</reference>
<evidence type="ECO:0000313" key="2">
    <source>
        <dbReference type="EMBL" id="MFB9518630.1"/>
    </source>
</evidence>
<gene>
    <name evidence="2" type="ORF">ACFFTU_01510</name>
</gene>
<name>A0ABV5P607_STRCM</name>
<sequence>MTPTKTLTITVRQAATGPVLEIAGDLDYDTAGDLRTRLGTLPLTADARLVIDLAGMEFCDSTGITALLAARNHALAAGAGIALSAVPEHTCRVLHLVGLDQVFALYASTAEATSTDDPDRRPDPRTPTG</sequence>
<dbReference type="InterPro" id="IPR036513">
    <property type="entry name" value="STAS_dom_sf"/>
</dbReference>
<dbReference type="InterPro" id="IPR002645">
    <property type="entry name" value="STAS_dom"/>
</dbReference>
<dbReference type="InterPro" id="IPR058548">
    <property type="entry name" value="MlaB-like_STAS"/>
</dbReference>
<dbReference type="Gene3D" id="3.30.750.24">
    <property type="entry name" value="STAS domain"/>
    <property type="match status" value="1"/>
</dbReference>
<evidence type="ECO:0000259" key="1">
    <source>
        <dbReference type="PROSITE" id="PS50801"/>
    </source>
</evidence>
<dbReference type="SUPFAM" id="SSF52091">
    <property type="entry name" value="SpoIIaa-like"/>
    <property type="match status" value="1"/>
</dbReference>
<comment type="caution">
    <text evidence="2">The sequence shown here is derived from an EMBL/GenBank/DDBJ whole genome shotgun (WGS) entry which is preliminary data.</text>
</comment>
<dbReference type="RefSeq" id="WP_345219361.1">
    <property type="nucleotide sequence ID" value="NZ_BAAAXE010000002.1"/>
</dbReference>
<dbReference type="Pfam" id="PF13466">
    <property type="entry name" value="STAS_2"/>
    <property type="match status" value="1"/>
</dbReference>
<proteinExistence type="predicted"/>